<dbReference type="Pfam" id="PF26233">
    <property type="entry name" value="NicX"/>
    <property type="match status" value="1"/>
</dbReference>
<proteinExistence type="predicted"/>
<accession>A0ABX1E4K9</accession>
<dbReference type="Proteomes" id="UP000787635">
    <property type="component" value="Unassembled WGS sequence"/>
</dbReference>
<keyword evidence="1" id="KW-0479">Metal-binding</keyword>
<protein>
    <submittedName>
        <fullName evidence="2">Peptidase M29</fullName>
    </submittedName>
</protein>
<name>A0ABX1E4K9_9PROT</name>
<organism evidence="2 3">
    <name type="scientific">Falsiroseomonas selenitidurans</name>
    <dbReference type="NCBI Taxonomy" id="2716335"/>
    <lineage>
        <taxon>Bacteria</taxon>
        <taxon>Pseudomonadati</taxon>
        <taxon>Pseudomonadota</taxon>
        <taxon>Alphaproteobacteria</taxon>
        <taxon>Acetobacterales</taxon>
        <taxon>Roseomonadaceae</taxon>
        <taxon>Falsiroseomonas</taxon>
    </lineage>
</organism>
<gene>
    <name evidence="2" type="ORF">HEQ75_14240</name>
</gene>
<evidence type="ECO:0000256" key="1">
    <source>
        <dbReference type="ARBA" id="ARBA00022723"/>
    </source>
</evidence>
<dbReference type="EMBL" id="JAAVNE010000021">
    <property type="protein sequence ID" value="NKC32021.1"/>
    <property type="molecule type" value="Genomic_DNA"/>
</dbReference>
<dbReference type="RefSeq" id="WP_168031657.1">
    <property type="nucleotide sequence ID" value="NZ_JAAVNE010000021.1"/>
</dbReference>
<evidence type="ECO:0000313" key="3">
    <source>
        <dbReference type="Proteomes" id="UP000787635"/>
    </source>
</evidence>
<sequence length="344" mass="36441">MRDDRIEPQWIDAFAEVLRLCALQPGEAVCLLAESQSRRLNIDLAELAAHRLGGRPFRLEVPTPPAGRLPMRSTGASRALAGHPAVLAGLGASGLVVDLTLEGLLHAPELKGILAAGARVLMVSDEHPEVLERLVPRAGDAAPVKAAVKRLRAAQTMRVTSAAGTDLTVAIAGAASAGVWGFTDRPGTVAHWPGGVVVAFPRAGTVAGTLVLAPGDANLTFKRYIESPVRLVLRDDHVVAVEGEGLDARMLREHLAAWGEPAAYAVSHVGWGMNPRARREALLFHDRRDINGTELRAAAGNFLFSTGANEFAGRFTEGHFDIPVFGCTIELDGEAVVREGVLVA</sequence>
<keyword evidence="3" id="KW-1185">Reference proteome</keyword>
<dbReference type="PANTHER" id="PTHR34448">
    <property type="entry name" value="AMINOPEPTIDASE"/>
    <property type="match status" value="1"/>
</dbReference>
<dbReference type="InterPro" id="IPR052170">
    <property type="entry name" value="M29_Exopeptidase"/>
</dbReference>
<comment type="caution">
    <text evidence="2">The sequence shown here is derived from an EMBL/GenBank/DDBJ whole genome shotgun (WGS) entry which is preliminary data.</text>
</comment>
<evidence type="ECO:0000313" key="2">
    <source>
        <dbReference type="EMBL" id="NKC32021.1"/>
    </source>
</evidence>
<reference evidence="2 3" key="1">
    <citation type="submission" date="2020-03" db="EMBL/GenBank/DDBJ databases">
        <title>Roseomonas selenitidurans sp. nov. isolated from urban soil.</title>
        <authorList>
            <person name="Liu H."/>
        </authorList>
    </citation>
    <scope>NUCLEOTIDE SEQUENCE [LARGE SCALE GENOMIC DNA]</scope>
    <source>
        <strain evidence="2 3">BU-1</strain>
    </source>
</reference>
<dbReference type="PANTHER" id="PTHR34448:SF1">
    <property type="entry name" value="BLL6088 PROTEIN"/>
    <property type="match status" value="1"/>
</dbReference>
<dbReference type="InterPro" id="IPR058739">
    <property type="entry name" value="NicX"/>
</dbReference>